<accession>A0A1M4MLW7</accession>
<dbReference type="PANTHER" id="PTHR13370:SF3">
    <property type="entry name" value="TRNA (GUANINE(10)-N2)-METHYLTRANSFERASE HOMOLOG"/>
    <property type="match status" value="1"/>
</dbReference>
<dbReference type="PROSITE" id="PS00093">
    <property type="entry name" value="N4_MTASE"/>
    <property type="match status" value="1"/>
</dbReference>
<dbReference type="GO" id="GO:0008170">
    <property type="term" value="F:N-methyltransferase activity"/>
    <property type="evidence" value="ECO:0007669"/>
    <property type="project" value="InterPro"/>
</dbReference>
<evidence type="ECO:0000313" key="10">
    <source>
        <dbReference type="EMBL" id="SCL75832.1"/>
    </source>
</evidence>
<dbReference type="PRINTS" id="PR00508">
    <property type="entry name" value="S21N4MTFRASE"/>
</dbReference>
<dbReference type="InterPro" id="IPR001091">
    <property type="entry name" value="RM_Methyltransferase"/>
</dbReference>
<keyword evidence="4 8" id="KW-0949">S-adenosyl-L-methionine</keyword>
<dbReference type="GO" id="GO:0015667">
    <property type="term" value="F:site-specific DNA-methyltransferase (cytosine-N4-specific) activity"/>
    <property type="evidence" value="ECO:0007669"/>
    <property type="project" value="UniProtKB-EC"/>
</dbReference>
<dbReference type="GO" id="GO:0005737">
    <property type="term" value="C:cytoplasm"/>
    <property type="evidence" value="ECO:0007669"/>
    <property type="project" value="TreeGrafter"/>
</dbReference>
<dbReference type="GO" id="GO:0003677">
    <property type="term" value="F:DNA binding"/>
    <property type="evidence" value="ECO:0007669"/>
    <property type="project" value="UniProtKB-KW"/>
</dbReference>
<dbReference type="Pfam" id="PF01555">
    <property type="entry name" value="N6_N4_Mtase"/>
    <property type="match status" value="1"/>
</dbReference>
<dbReference type="Proteomes" id="UP000184671">
    <property type="component" value="Unassembled WGS sequence"/>
</dbReference>
<dbReference type="InterPro" id="IPR017985">
    <property type="entry name" value="MeTrfase_CN4_CS"/>
</dbReference>
<evidence type="ECO:0000313" key="11">
    <source>
        <dbReference type="Proteomes" id="UP000184671"/>
    </source>
</evidence>
<dbReference type="GO" id="GO:0009307">
    <property type="term" value="P:DNA restriction-modification system"/>
    <property type="evidence" value="ECO:0007669"/>
    <property type="project" value="UniProtKB-KW"/>
</dbReference>
<dbReference type="SUPFAM" id="SSF53335">
    <property type="entry name" value="S-adenosyl-L-methionine-dependent methyltransferases"/>
    <property type="match status" value="1"/>
</dbReference>
<reference evidence="10 11" key="1">
    <citation type="submission" date="2016-08" db="EMBL/GenBank/DDBJ databases">
        <authorList>
            <person name="Seilhamer J.J."/>
        </authorList>
    </citation>
    <scope>NUCLEOTIDE SEQUENCE [LARGE SCALE GENOMIC DNA]</scope>
    <source>
        <strain evidence="10">L21-II-0</strain>
    </source>
</reference>
<protein>
    <recommendedName>
        <fullName evidence="8">Type II methyltransferase</fullName>
        <ecNumber evidence="8">2.1.1.113</ecNumber>
    </recommendedName>
    <alternativeName>
        <fullName evidence="8">N-4 cytosine-specific methyltransferase</fullName>
    </alternativeName>
</protein>
<evidence type="ECO:0000256" key="1">
    <source>
        <dbReference type="ARBA" id="ARBA00010203"/>
    </source>
</evidence>
<feature type="domain" description="DNA methylase N-4/N-6" evidence="9">
    <location>
        <begin position="27"/>
        <end position="266"/>
    </location>
</feature>
<dbReference type="InterPro" id="IPR002941">
    <property type="entry name" value="DNA_methylase_N4/N6"/>
</dbReference>
<dbReference type="Gene3D" id="3.40.50.150">
    <property type="entry name" value="Vaccinia Virus protein VP39"/>
    <property type="match status" value="1"/>
</dbReference>
<evidence type="ECO:0000256" key="7">
    <source>
        <dbReference type="ARBA" id="ARBA00049120"/>
    </source>
</evidence>
<evidence type="ECO:0000256" key="8">
    <source>
        <dbReference type="RuleBase" id="RU362026"/>
    </source>
</evidence>
<comment type="catalytic activity">
    <reaction evidence="7 8">
        <text>a 2'-deoxycytidine in DNA + S-adenosyl-L-methionine = an N(4)-methyl-2'-deoxycytidine in DNA + S-adenosyl-L-homocysteine + H(+)</text>
        <dbReference type="Rhea" id="RHEA:16857"/>
        <dbReference type="Rhea" id="RHEA-COMP:11369"/>
        <dbReference type="Rhea" id="RHEA-COMP:13674"/>
        <dbReference type="ChEBI" id="CHEBI:15378"/>
        <dbReference type="ChEBI" id="CHEBI:57856"/>
        <dbReference type="ChEBI" id="CHEBI:59789"/>
        <dbReference type="ChEBI" id="CHEBI:85452"/>
        <dbReference type="ChEBI" id="CHEBI:137933"/>
        <dbReference type="EC" id="2.1.1.113"/>
    </reaction>
</comment>
<dbReference type="EC" id="2.1.1.113" evidence="8"/>
<evidence type="ECO:0000259" key="9">
    <source>
        <dbReference type="Pfam" id="PF01555"/>
    </source>
</evidence>
<dbReference type="GO" id="GO:0032259">
    <property type="term" value="P:methylation"/>
    <property type="evidence" value="ECO:0007669"/>
    <property type="project" value="UniProtKB-KW"/>
</dbReference>
<keyword evidence="5 8" id="KW-0680">Restriction system</keyword>
<proteinExistence type="inferred from homology"/>
<evidence type="ECO:0000256" key="2">
    <source>
        <dbReference type="ARBA" id="ARBA00022603"/>
    </source>
</evidence>
<dbReference type="AlphaFoldDB" id="A0A1M4MLW7"/>
<keyword evidence="3 10" id="KW-0808">Transferase</keyword>
<dbReference type="RefSeq" id="WP_074370072.1">
    <property type="nucleotide sequence ID" value="NZ_FMID01000042.1"/>
</dbReference>
<dbReference type="STRING" id="118126.L21_1748"/>
<organism evidence="10 11">
    <name type="scientific">Methanoculleus chikugoensis</name>
    <dbReference type="NCBI Taxonomy" id="118126"/>
    <lineage>
        <taxon>Archaea</taxon>
        <taxon>Methanobacteriati</taxon>
        <taxon>Methanobacteriota</taxon>
        <taxon>Stenosarchaea group</taxon>
        <taxon>Methanomicrobia</taxon>
        <taxon>Methanomicrobiales</taxon>
        <taxon>Methanomicrobiaceae</taxon>
        <taxon>Methanoculleus</taxon>
    </lineage>
</organism>
<comment type="similarity">
    <text evidence="1">Belongs to the N(4)/N(6)-methyltransferase family. N(4) subfamily.</text>
</comment>
<gene>
    <name evidence="10" type="primary">yhdJ_3</name>
    <name evidence="10" type="ORF">L21_1748</name>
</gene>
<evidence type="ECO:0000256" key="3">
    <source>
        <dbReference type="ARBA" id="ARBA00022679"/>
    </source>
</evidence>
<evidence type="ECO:0000256" key="6">
    <source>
        <dbReference type="ARBA" id="ARBA00023125"/>
    </source>
</evidence>
<dbReference type="InterPro" id="IPR029063">
    <property type="entry name" value="SAM-dependent_MTases_sf"/>
</dbReference>
<evidence type="ECO:0000256" key="5">
    <source>
        <dbReference type="ARBA" id="ARBA00022747"/>
    </source>
</evidence>
<dbReference type="EMBL" id="FMID01000042">
    <property type="protein sequence ID" value="SCL75832.1"/>
    <property type="molecule type" value="Genomic_DNA"/>
</dbReference>
<sequence length="287" mass="32557">MTEITEVNRIYQMDCLAGLKKMKDNSVDVIVTSPPYNIGIQYNTYEDKKSEQEYLDWLHKVAIECKRVMKDDGSFFLNIGGTLTNPWIPMKVALAFEDLFALQNMIHWIKSIAIPGEQVKKYAKFDKDIAVGHYKPVNSQRFHHDCHEFIFHFTKTGTVKLDKIAIGVPYQDKSNIKRWKSPNGSDKRDRGNTWFIPYETIQDSRPHPAVFPTKLPEMCILDHGLDRTSLVLDPFMGIGTTAVACARLGVNYIGFEIDPTYIDIANARIPCGGIKTESNSGESFLAS</sequence>
<keyword evidence="6" id="KW-0238">DNA-binding</keyword>
<keyword evidence="2 8" id="KW-0489">Methyltransferase</keyword>
<dbReference type="PANTHER" id="PTHR13370">
    <property type="entry name" value="RNA METHYLASE-RELATED"/>
    <property type="match status" value="1"/>
</dbReference>
<evidence type="ECO:0000256" key="4">
    <source>
        <dbReference type="ARBA" id="ARBA00022691"/>
    </source>
</evidence>
<name>A0A1M4MLW7_9EURY</name>